<evidence type="ECO:0000256" key="4">
    <source>
        <dbReference type="RuleBase" id="RU004106"/>
    </source>
</evidence>
<name>A0ABN2KGH3_9MICO</name>
<sequence>MNSVIRAWVNGDLVDTTAPAISAIDHGVTVGDGVFETCKIEAGVPFALTRHFRRLERSASGLGLGPLDLPYVQKGIDAVLSAGEPIAFGRLRFTVTGGRGPLGSDRHTDTELTYVVTAASQARPSRAAHLAVTPWTRNERSAVAGLKTTSYAENVVALAFAHERGAIEAVFANTRGDLCECTGSNIFVVVGEQVCTPPLSSGALAGITRELTIQWCRDAGIPVAEESLSLGVLRTCDEVFITSSLRDVHGVERIDERILPAPGPVTARIAAIFAERAAAEVDP</sequence>
<dbReference type="CDD" id="cd00449">
    <property type="entry name" value="PLPDE_IV"/>
    <property type="match status" value="1"/>
</dbReference>
<keyword evidence="6" id="KW-0456">Lyase</keyword>
<dbReference type="InterPro" id="IPR001544">
    <property type="entry name" value="Aminotrans_IV"/>
</dbReference>
<comment type="cofactor">
    <cofactor evidence="1 5">
        <name>pyridoxal 5'-phosphate</name>
        <dbReference type="ChEBI" id="CHEBI:597326"/>
    </cofactor>
</comment>
<dbReference type="Proteomes" id="UP001501475">
    <property type="component" value="Unassembled WGS sequence"/>
</dbReference>
<dbReference type="Pfam" id="PF01063">
    <property type="entry name" value="Aminotran_4"/>
    <property type="match status" value="1"/>
</dbReference>
<proteinExistence type="inferred from homology"/>
<dbReference type="PANTHER" id="PTHR42743">
    <property type="entry name" value="AMINO-ACID AMINOTRANSFERASE"/>
    <property type="match status" value="1"/>
</dbReference>
<dbReference type="InterPro" id="IPR050571">
    <property type="entry name" value="Class-IV_PLP-Dep_Aminotrnsfr"/>
</dbReference>
<gene>
    <name evidence="6" type="ORF">GCM10009810_13640</name>
</gene>
<accession>A0ABN2KGH3</accession>
<dbReference type="Gene3D" id="3.30.470.10">
    <property type="match status" value="1"/>
</dbReference>
<evidence type="ECO:0000313" key="6">
    <source>
        <dbReference type="EMBL" id="GAA1755115.1"/>
    </source>
</evidence>
<evidence type="ECO:0000256" key="3">
    <source>
        <dbReference type="ARBA" id="ARBA00022898"/>
    </source>
</evidence>
<evidence type="ECO:0000256" key="2">
    <source>
        <dbReference type="ARBA" id="ARBA00009320"/>
    </source>
</evidence>
<evidence type="ECO:0000313" key="7">
    <source>
        <dbReference type="Proteomes" id="UP001501475"/>
    </source>
</evidence>
<dbReference type="GO" id="GO:0016829">
    <property type="term" value="F:lyase activity"/>
    <property type="evidence" value="ECO:0007669"/>
    <property type="project" value="UniProtKB-KW"/>
</dbReference>
<dbReference type="InterPro" id="IPR043131">
    <property type="entry name" value="BCAT-like_N"/>
</dbReference>
<dbReference type="EMBL" id="BAAAPN010000034">
    <property type="protein sequence ID" value="GAA1755115.1"/>
    <property type="molecule type" value="Genomic_DNA"/>
</dbReference>
<dbReference type="InterPro" id="IPR018300">
    <property type="entry name" value="Aminotrans_IV_CS"/>
</dbReference>
<reference evidence="6 7" key="1">
    <citation type="journal article" date="2019" name="Int. J. Syst. Evol. Microbiol.">
        <title>The Global Catalogue of Microorganisms (GCM) 10K type strain sequencing project: providing services to taxonomists for standard genome sequencing and annotation.</title>
        <authorList>
            <consortium name="The Broad Institute Genomics Platform"/>
            <consortium name="The Broad Institute Genome Sequencing Center for Infectious Disease"/>
            <person name="Wu L."/>
            <person name="Ma J."/>
        </authorList>
    </citation>
    <scope>NUCLEOTIDE SEQUENCE [LARGE SCALE GENOMIC DNA]</scope>
    <source>
        <strain evidence="6 7">JCM 15591</strain>
    </source>
</reference>
<dbReference type="InterPro" id="IPR036038">
    <property type="entry name" value="Aminotransferase-like"/>
</dbReference>
<dbReference type="Gene3D" id="3.20.10.10">
    <property type="entry name" value="D-amino Acid Aminotransferase, subunit A, domain 2"/>
    <property type="match status" value="1"/>
</dbReference>
<dbReference type="InterPro" id="IPR043132">
    <property type="entry name" value="BCAT-like_C"/>
</dbReference>
<dbReference type="RefSeq" id="WP_344063954.1">
    <property type="nucleotide sequence ID" value="NZ_BAAAPN010000034.1"/>
</dbReference>
<protein>
    <submittedName>
        <fullName evidence="6">Aminodeoxychorismate lyase</fullName>
    </submittedName>
</protein>
<dbReference type="PROSITE" id="PS00770">
    <property type="entry name" value="AA_TRANSFER_CLASS_4"/>
    <property type="match status" value="1"/>
</dbReference>
<dbReference type="SUPFAM" id="SSF56752">
    <property type="entry name" value="D-aminoacid aminotransferase-like PLP-dependent enzymes"/>
    <property type="match status" value="1"/>
</dbReference>
<dbReference type="PANTHER" id="PTHR42743:SF11">
    <property type="entry name" value="AMINODEOXYCHORISMATE LYASE"/>
    <property type="match status" value="1"/>
</dbReference>
<organism evidence="6 7">
    <name type="scientific">Nostocoides vanveenii</name>
    <dbReference type="NCBI Taxonomy" id="330835"/>
    <lineage>
        <taxon>Bacteria</taxon>
        <taxon>Bacillati</taxon>
        <taxon>Actinomycetota</taxon>
        <taxon>Actinomycetes</taxon>
        <taxon>Micrococcales</taxon>
        <taxon>Intrasporangiaceae</taxon>
        <taxon>Nostocoides</taxon>
    </lineage>
</organism>
<keyword evidence="3 5" id="KW-0663">Pyridoxal phosphate</keyword>
<keyword evidence="7" id="KW-1185">Reference proteome</keyword>
<comment type="caution">
    <text evidence="6">The sequence shown here is derived from an EMBL/GenBank/DDBJ whole genome shotgun (WGS) entry which is preliminary data.</text>
</comment>
<evidence type="ECO:0000256" key="5">
    <source>
        <dbReference type="RuleBase" id="RU004516"/>
    </source>
</evidence>
<comment type="similarity">
    <text evidence="2 4">Belongs to the class-IV pyridoxal-phosphate-dependent aminotransferase family.</text>
</comment>
<evidence type="ECO:0000256" key="1">
    <source>
        <dbReference type="ARBA" id="ARBA00001933"/>
    </source>
</evidence>